<reference evidence="1" key="1">
    <citation type="submission" date="2015-05" db="EMBL/GenBank/DDBJ databases">
        <title>Permanent draft genome of Rhodopirellula islandicus K833.</title>
        <authorList>
            <person name="Kizina J."/>
            <person name="Richter M."/>
            <person name="Glockner F.O."/>
            <person name="Harder J."/>
        </authorList>
    </citation>
    <scope>NUCLEOTIDE SEQUENCE [LARGE SCALE GENOMIC DNA]</scope>
    <source>
        <strain evidence="1">K833</strain>
    </source>
</reference>
<dbReference type="STRING" id="595434.RISK_005649"/>
<dbReference type="EMBL" id="LECT01000044">
    <property type="protein sequence ID" value="KLU02583.1"/>
    <property type="molecule type" value="Genomic_DNA"/>
</dbReference>
<organism evidence="1 2">
    <name type="scientific">Rhodopirellula islandica</name>
    <dbReference type="NCBI Taxonomy" id="595434"/>
    <lineage>
        <taxon>Bacteria</taxon>
        <taxon>Pseudomonadati</taxon>
        <taxon>Planctomycetota</taxon>
        <taxon>Planctomycetia</taxon>
        <taxon>Pirellulales</taxon>
        <taxon>Pirellulaceae</taxon>
        <taxon>Rhodopirellula</taxon>
    </lineage>
</organism>
<sequence length="38" mass="4212">MQTTYGNWFPQDIAVQKGVCVVEVIPLSSAGSRKVVRF</sequence>
<evidence type="ECO:0000313" key="1">
    <source>
        <dbReference type="EMBL" id="KLU02583.1"/>
    </source>
</evidence>
<comment type="caution">
    <text evidence="1">The sequence shown here is derived from an EMBL/GenBank/DDBJ whole genome shotgun (WGS) entry which is preliminary data.</text>
</comment>
<dbReference type="PATRIC" id="fig|595434.4.peg.5364"/>
<gene>
    <name evidence="1" type="ORF">RISK_005649</name>
</gene>
<dbReference type="Proteomes" id="UP000036367">
    <property type="component" value="Unassembled WGS sequence"/>
</dbReference>
<evidence type="ECO:0000313" key="2">
    <source>
        <dbReference type="Proteomes" id="UP000036367"/>
    </source>
</evidence>
<protein>
    <submittedName>
        <fullName evidence="1">Uncharacterized protein</fullName>
    </submittedName>
</protein>
<dbReference type="AlphaFoldDB" id="A0A0J1B7N7"/>
<proteinExistence type="predicted"/>
<keyword evidence="2" id="KW-1185">Reference proteome</keyword>
<accession>A0A0J1B7N7</accession>
<name>A0A0J1B7N7_RHOIS</name>